<feature type="active site" evidence="2">
    <location>
        <position position="295"/>
    </location>
</feature>
<dbReference type="AlphaFoldDB" id="A0AAV5HF37"/>
<dbReference type="PANTHER" id="PTHR13683:SF806">
    <property type="entry name" value="EUKARYOTIC ASPARTYL PROTEASE FAMILY PROTEIN"/>
    <property type="match status" value="1"/>
</dbReference>
<accession>A0AAV5HF37</accession>
<evidence type="ECO:0000256" key="2">
    <source>
        <dbReference type="PIRSR" id="PIRSR601461-1"/>
    </source>
</evidence>
<dbReference type="PANTHER" id="PTHR13683">
    <property type="entry name" value="ASPARTYL PROTEASES"/>
    <property type="match status" value="1"/>
</dbReference>
<dbReference type="InterPro" id="IPR032799">
    <property type="entry name" value="TAXi_C"/>
</dbReference>
<protein>
    <recommendedName>
        <fullName evidence="4">Peptidase A1 domain-containing protein</fullName>
    </recommendedName>
</protein>
<dbReference type="PROSITE" id="PS51767">
    <property type="entry name" value="PEPTIDASE_A1"/>
    <property type="match status" value="1"/>
</dbReference>
<feature type="domain" description="Peptidase A1" evidence="4">
    <location>
        <begin position="117"/>
        <end position="417"/>
    </location>
</feature>
<dbReference type="Proteomes" id="UP001054252">
    <property type="component" value="Unassembled WGS sequence"/>
</dbReference>
<feature type="signal peptide" evidence="3">
    <location>
        <begin position="1"/>
        <end position="23"/>
    </location>
</feature>
<proteinExistence type="inferred from homology"/>
<dbReference type="SUPFAM" id="SSF50630">
    <property type="entry name" value="Acid proteases"/>
    <property type="match status" value="1"/>
</dbReference>
<dbReference type="PRINTS" id="PR00792">
    <property type="entry name" value="PEPSIN"/>
</dbReference>
<dbReference type="InterPro" id="IPR001461">
    <property type="entry name" value="Aspartic_peptidase_A1"/>
</dbReference>
<evidence type="ECO:0000313" key="5">
    <source>
        <dbReference type="EMBL" id="GKU87427.1"/>
    </source>
</evidence>
<dbReference type="Pfam" id="PF14543">
    <property type="entry name" value="TAXi_N"/>
    <property type="match status" value="1"/>
</dbReference>
<sequence>MKLASFTPISYFLLLCCSMFCSPYFHNSFVVGTRPPSTCSGPAQGYRGMLVAPRYGPCSPVGHEKSYAVSTQILHKDKLRVRFINTLAFSRKYVLDAHGKKTHQLRIPGKGLGAGNYVVTPGVGTPARDFKLTIDTGSHDTWIRCEPGLKSSSTFRKLPCDNNCTNSIKYFDGSKVEGFWASDTLTISPSYSIKQFNFVCVNRTKINGLLALGPGDNSLATRTNVFCHCLPSEDATGYLLFGPEAREICRVGKFTPLNPQEDSGRYLVNFVGISVGNKTLKISHATSSSPGTMIDSGTVITRLPLPVYKQFRTVFRKLMEEYSLVKRPPSEDLLETCYELKGYKYSTVKIPAVVLHFENIDINLDGSQVLWKEGKSPVYCLAFAGNKNDDHMVIIGNHQLQKLNVLYDIQKRSMGIGPGNCG</sequence>
<dbReference type="GO" id="GO:0006508">
    <property type="term" value="P:proteolysis"/>
    <property type="evidence" value="ECO:0007669"/>
    <property type="project" value="InterPro"/>
</dbReference>
<keyword evidence="3" id="KW-0732">Signal</keyword>
<dbReference type="InterPro" id="IPR021109">
    <property type="entry name" value="Peptidase_aspartic_dom_sf"/>
</dbReference>
<comment type="similarity">
    <text evidence="1">Belongs to the peptidase A1 family.</text>
</comment>
<evidence type="ECO:0000256" key="3">
    <source>
        <dbReference type="SAM" id="SignalP"/>
    </source>
</evidence>
<evidence type="ECO:0000256" key="1">
    <source>
        <dbReference type="ARBA" id="ARBA00007447"/>
    </source>
</evidence>
<dbReference type="Gene3D" id="2.40.70.10">
    <property type="entry name" value="Acid Proteases"/>
    <property type="match status" value="2"/>
</dbReference>
<dbReference type="InterPro" id="IPR033121">
    <property type="entry name" value="PEPTIDASE_A1"/>
</dbReference>
<reference evidence="5 6" key="1">
    <citation type="journal article" date="2021" name="Commun. Biol.">
        <title>The genome of Shorea leprosula (Dipterocarpaceae) highlights the ecological relevance of drought in aseasonal tropical rainforests.</title>
        <authorList>
            <person name="Ng K.K.S."/>
            <person name="Kobayashi M.J."/>
            <person name="Fawcett J.A."/>
            <person name="Hatakeyama M."/>
            <person name="Paape T."/>
            <person name="Ng C.H."/>
            <person name="Ang C.C."/>
            <person name="Tnah L.H."/>
            <person name="Lee C.T."/>
            <person name="Nishiyama T."/>
            <person name="Sese J."/>
            <person name="O'Brien M.J."/>
            <person name="Copetti D."/>
            <person name="Mohd Noor M.I."/>
            <person name="Ong R.C."/>
            <person name="Putra M."/>
            <person name="Sireger I.Z."/>
            <person name="Indrioko S."/>
            <person name="Kosugi Y."/>
            <person name="Izuno A."/>
            <person name="Isagi Y."/>
            <person name="Lee S.L."/>
            <person name="Shimizu K.K."/>
        </authorList>
    </citation>
    <scope>NUCLEOTIDE SEQUENCE [LARGE SCALE GENOMIC DNA]</scope>
    <source>
        <strain evidence="5">214</strain>
    </source>
</reference>
<gene>
    <name evidence="5" type="ORF">SLEP1_g1824</name>
</gene>
<feature type="chain" id="PRO_5043596228" description="Peptidase A1 domain-containing protein" evidence="3">
    <location>
        <begin position="24"/>
        <end position="422"/>
    </location>
</feature>
<evidence type="ECO:0000259" key="4">
    <source>
        <dbReference type="PROSITE" id="PS51767"/>
    </source>
</evidence>
<dbReference type="GO" id="GO:0004190">
    <property type="term" value="F:aspartic-type endopeptidase activity"/>
    <property type="evidence" value="ECO:0007669"/>
    <property type="project" value="InterPro"/>
</dbReference>
<name>A0AAV5HF37_9ROSI</name>
<evidence type="ECO:0000313" key="6">
    <source>
        <dbReference type="Proteomes" id="UP001054252"/>
    </source>
</evidence>
<comment type="caution">
    <text evidence="5">The sequence shown here is derived from an EMBL/GenBank/DDBJ whole genome shotgun (WGS) entry which is preliminary data.</text>
</comment>
<dbReference type="EMBL" id="BPVZ01000002">
    <property type="protein sequence ID" value="GKU87427.1"/>
    <property type="molecule type" value="Genomic_DNA"/>
</dbReference>
<organism evidence="5 6">
    <name type="scientific">Rubroshorea leprosula</name>
    <dbReference type="NCBI Taxonomy" id="152421"/>
    <lineage>
        <taxon>Eukaryota</taxon>
        <taxon>Viridiplantae</taxon>
        <taxon>Streptophyta</taxon>
        <taxon>Embryophyta</taxon>
        <taxon>Tracheophyta</taxon>
        <taxon>Spermatophyta</taxon>
        <taxon>Magnoliopsida</taxon>
        <taxon>eudicotyledons</taxon>
        <taxon>Gunneridae</taxon>
        <taxon>Pentapetalae</taxon>
        <taxon>rosids</taxon>
        <taxon>malvids</taxon>
        <taxon>Malvales</taxon>
        <taxon>Dipterocarpaceae</taxon>
        <taxon>Rubroshorea</taxon>
    </lineage>
</organism>
<dbReference type="InterPro" id="IPR032861">
    <property type="entry name" value="TAXi_N"/>
</dbReference>
<dbReference type="Pfam" id="PF14541">
    <property type="entry name" value="TAXi_C"/>
    <property type="match status" value="1"/>
</dbReference>
<keyword evidence="6" id="KW-1185">Reference proteome</keyword>
<feature type="active site" evidence="2">
    <location>
        <position position="135"/>
    </location>
</feature>